<accession>A0ABP9R9V8</accession>
<proteinExistence type="inferred from homology"/>
<evidence type="ECO:0000256" key="1">
    <source>
        <dbReference type="ARBA" id="ARBA00010617"/>
    </source>
</evidence>
<dbReference type="InterPro" id="IPR036396">
    <property type="entry name" value="Cyt_P450_sf"/>
</dbReference>
<dbReference type="PANTHER" id="PTHR46696:SF1">
    <property type="entry name" value="CYTOCHROME P450 YJIB-RELATED"/>
    <property type="match status" value="1"/>
</dbReference>
<keyword evidence="2" id="KW-0560">Oxidoreductase</keyword>
<sequence>MTASTLAPDEVPYFDIADPTFSVRSEPVRAARDGGWYARTNYGLAVLRHAEVNELLKDRRLVQGSARWPERNGVHGGPFADWWSKTLLNLEGADHTRIRRLLTPAFSPKLIQRLTPSFQELAHELVDGFAERGSCEFIGEFAEPFAAQVLTIMLGMPRSEWRTLARWSGDLGAALAVTIRRDIDRVHAALEGLYGHADTLIADRRRSPGEDFVSRLVAAQTEQDRLTEAELRNAIVLLIFGGMDTTRNQLGLALHTFTQHPDQWRLLAERPELGKPAVEEVMRVNPTTTWITREAAEDLEFRGLRIARGTTVHLFAEAAGTDPAAVPDPGFDITAERGGHFAFGGGVHYCLGHAVARADMAIALPVLAARLRALSLAGEPLAMPISGNTGFLRLPLAFSALRR</sequence>
<keyword evidence="2" id="KW-0503">Monooxygenase</keyword>
<evidence type="ECO:0000313" key="3">
    <source>
        <dbReference type="EMBL" id="GAA5173392.1"/>
    </source>
</evidence>
<keyword evidence="2" id="KW-0408">Iron</keyword>
<dbReference type="EMBL" id="BAABJP010000056">
    <property type="protein sequence ID" value="GAA5173392.1"/>
    <property type="molecule type" value="Genomic_DNA"/>
</dbReference>
<dbReference type="InterPro" id="IPR002397">
    <property type="entry name" value="Cyt_P450_B"/>
</dbReference>
<dbReference type="RefSeq" id="WP_185066330.1">
    <property type="nucleotide sequence ID" value="NZ_BAABJP010000056.1"/>
</dbReference>
<dbReference type="PANTHER" id="PTHR46696">
    <property type="entry name" value="P450, PUTATIVE (EUROFUNG)-RELATED"/>
    <property type="match status" value="1"/>
</dbReference>
<organism evidence="3 4">
    <name type="scientific">Pseudonocardia eucalypti</name>
    <dbReference type="NCBI Taxonomy" id="648755"/>
    <lineage>
        <taxon>Bacteria</taxon>
        <taxon>Bacillati</taxon>
        <taxon>Actinomycetota</taxon>
        <taxon>Actinomycetes</taxon>
        <taxon>Pseudonocardiales</taxon>
        <taxon>Pseudonocardiaceae</taxon>
        <taxon>Pseudonocardia</taxon>
    </lineage>
</organism>
<dbReference type="InterPro" id="IPR001128">
    <property type="entry name" value="Cyt_P450"/>
</dbReference>
<comment type="similarity">
    <text evidence="1 2">Belongs to the cytochrome P450 family.</text>
</comment>
<dbReference type="PROSITE" id="PS00086">
    <property type="entry name" value="CYTOCHROME_P450"/>
    <property type="match status" value="1"/>
</dbReference>
<name>A0ABP9R9V8_9PSEU</name>
<dbReference type="Pfam" id="PF00067">
    <property type="entry name" value="p450"/>
    <property type="match status" value="1"/>
</dbReference>
<gene>
    <name evidence="3" type="ORF">GCM10023321_74810</name>
</gene>
<dbReference type="CDD" id="cd11038">
    <property type="entry name" value="CYP_AurH-like"/>
    <property type="match status" value="1"/>
</dbReference>
<reference evidence="4" key="1">
    <citation type="journal article" date="2019" name="Int. J. Syst. Evol. Microbiol.">
        <title>The Global Catalogue of Microorganisms (GCM) 10K type strain sequencing project: providing services to taxonomists for standard genome sequencing and annotation.</title>
        <authorList>
            <consortium name="The Broad Institute Genomics Platform"/>
            <consortium name="The Broad Institute Genome Sequencing Center for Infectious Disease"/>
            <person name="Wu L."/>
            <person name="Ma J."/>
        </authorList>
    </citation>
    <scope>NUCLEOTIDE SEQUENCE [LARGE SCALE GENOMIC DNA]</scope>
    <source>
        <strain evidence="4">JCM 18303</strain>
    </source>
</reference>
<evidence type="ECO:0000313" key="4">
    <source>
        <dbReference type="Proteomes" id="UP001428817"/>
    </source>
</evidence>
<dbReference type="InterPro" id="IPR017972">
    <property type="entry name" value="Cyt_P450_CS"/>
</dbReference>
<dbReference type="SUPFAM" id="SSF48264">
    <property type="entry name" value="Cytochrome P450"/>
    <property type="match status" value="1"/>
</dbReference>
<protein>
    <submittedName>
        <fullName evidence="3">Cytochrome P450</fullName>
    </submittedName>
</protein>
<keyword evidence="4" id="KW-1185">Reference proteome</keyword>
<comment type="caution">
    <text evidence="3">The sequence shown here is derived from an EMBL/GenBank/DDBJ whole genome shotgun (WGS) entry which is preliminary data.</text>
</comment>
<dbReference type="Gene3D" id="1.10.630.10">
    <property type="entry name" value="Cytochrome P450"/>
    <property type="match status" value="1"/>
</dbReference>
<evidence type="ECO:0000256" key="2">
    <source>
        <dbReference type="RuleBase" id="RU000461"/>
    </source>
</evidence>
<keyword evidence="2" id="KW-0349">Heme</keyword>
<keyword evidence="2" id="KW-0479">Metal-binding</keyword>
<dbReference type="Proteomes" id="UP001428817">
    <property type="component" value="Unassembled WGS sequence"/>
</dbReference>
<dbReference type="PRINTS" id="PR00359">
    <property type="entry name" value="BP450"/>
</dbReference>